<dbReference type="PROSITE" id="PS00108">
    <property type="entry name" value="PROTEIN_KINASE_ST"/>
    <property type="match status" value="1"/>
</dbReference>
<dbReference type="Pfam" id="PF00069">
    <property type="entry name" value="Pkinase"/>
    <property type="match status" value="1"/>
</dbReference>
<proteinExistence type="predicted"/>
<keyword evidence="3 7" id="KW-0418">Kinase</keyword>
<dbReference type="GO" id="GO:0005524">
    <property type="term" value="F:ATP binding"/>
    <property type="evidence" value="ECO:0007669"/>
    <property type="project" value="UniProtKB-KW"/>
</dbReference>
<evidence type="ECO:0000256" key="2">
    <source>
        <dbReference type="ARBA" id="ARBA00022741"/>
    </source>
</evidence>
<keyword evidence="8" id="KW-1185">Reference proteome</keyword>
<keyword evidence="5" id="KW-0812">Transmembrane</keyword>
<evidence type="ECO:0000259" key="6">
    <source>
        <dbReference type="PROSITE" id="PS50011"/>
    </source>
</evidence>
<evidence type="ECO:0000256" key="1">
    <source>
        <dbReference type="ARBA" id="ARBA00022679"/>
    </source>
</evidence>
<feature type="domain" description="Protein kinase" evidence="6">
    <location>
        <begin position="55"/>
        <end position="339"/>
    </location>
</feature>
<dbReference type="Gene3D" id="1.10.510.10">
    <property type="entry name" value="Transferase(Phosphotransferase) domain 1"/>
    <property type="match status" value="1"/>
</dbReference>
<keyword evidence="2" id="KW-0547">Nucleotide-binding</keyword>
<dbReference type="PANTHER" id="PTHR43289">
    <property type="entry name" value="MITOGEN-ACTIVATED PROTEIN KINASE KINASE KINASE 20-RELATED"/>
    <property type="match status" value="1"/>
</dbReference>
<evidence type="ECO:0000313" key="8">
    <source>
        <dbReference type="Proteomes" id="UP000346198"/>
    </source>
</evidence>
<accession>A0A6C2UI45</accession>
<dbReference type="SUPFAM" id="SSF56112">
    <property type="entry name" value="Protein kinase-like (PK-like)"/>
    <property type="match status" value="1"/>
</dbReference>
<dbReference type="GO" id="GO:0004674">
    <property type="term" value="F:protein serine/threonine kinase activity"/>
    <property type="evidence" value="ECO:0007669"/>
    <property type="project" value="TreeGrafter"/>
</dbReference>
<gene>
    <name evidence="7" type="primary">pknD_15</name>
    <name evidence="7" type="ORF">SCARR_01688</name>
</gene>
<evidence type="ECO:0000256" key="3">
    <source>
        <dbReference type="ARBA" id="ARBA00022777"/>
    </source>
</evidence>
<dbReference type="InterPro" id="IPR000719">
    <property type="entry name" value="Prot_kinase_dom"/>
</dbReference>
<reference evidence="7 8" key="1">
    <citation type="submission" date="2019-04" db="EMBL/GenBank/DDBJ databases">
        <authorList>
            <person name="Van Vliet M D."/>
        </authorList>
    </citation>
    <scope>NUCLEOTIDE SEQUENCE [LARGE SCALE GENOMIC DNA]</scope>
    <source>
        <strain evidence="7 8">F21</strain>
    </source>
</reference>
<dbReference type="CDD" id="cd14014">
    <property type="entry name" value="STKc_PknB_like"/>
    <property type="match status" value="1"/>
</dbReference>
<feature type="transmembrane region" description="Helical" evidence="5">
    <location>
        <begin position="368"/>
        <end position="389"/>
    </location>
</feature>
<dbReference type="AlphaFoldDB" id="A0A6C2UI45"/>
<sequence>MKMPMNEFNEESLEFRDLGSRINDFLSSEETEMTAEEQSAGAPILQSLDESRYHFIDEEFLVAGGAKKIFKVYDSHAGRHVAIANPRKHESDPEKEEFLREALLTAKLQHPNILPVYEVGVNSEGVPYFVMRLLEGAELKNIIRERTAGAADDLSRYDLETLLEIFLKVCDAVIYAHSRGVLHLDLKPSNIMVGRYGLVTLFDWGLAKVVGDDRGVQLDQAAEAFDPDLLNNITYSGTMKGTPGYMAPEQVVDCGQVTARTDVYALGAVLYFILTGTIPVRGGQAEEVIENTLAGNVIRPRLRRPAHSIPRSLGAVAMKALQLEPNERYSSAQELHDDVTRHLRGFAPLAERANVIKRSQLFMKRHNNMVFAFMLFGALLTIVIAVSLARVSVQRKQAIAAKQEAVYNLALYKEETKVSGKLYNEVQSFFINSILRGDIWNYNLMRRMVNNELQKTDIEEQYKIQLYQMKAYLHFINEEFSSAIDAFDSAGFDPKNNLYKRTVEFAEMKPDDSHPLNAGQFAALLAMPYRNTTFRKNVLSRCYERHMARIGEIDAAAYLPIAIAMLNLTNDSLGWGDHVKLEQRNGGNHLDLKGAPYTTLRLSGSRWGKGASILFPLNLVSLDLSGSDIREFHGLKLPDRFKELILLDVEFFDAEPNTYWLSQIPMDRVVISEGAITKFHLNRLRAKVEVIEVPRGATYP</sequence>
<dbReference type="RefSeq" id="WP_136061012.1">
    <property type="nucleotide sequence ID" value="NZ_CAAHFH010000001.1"/>
</dbReference>
<keyword evidence="4" id="KW-0067">ATP-binding</keyword>
<dbReference type="PROSITE" id="PS50011">
    <property type="entry name" value="PROTEIN_KINASE_DOM"/>
    <property type="match status" value="1"/>
</dbReference>
<keyword evidence="5" id="KW-1133">Transmembrane helix</keyword>
<evidence type="ECO:0000256" key="5">
    <source>
        <dbReference type="SAM" id="Phobius"/>
    </source>
</evidence>
<name>A0A6C2UI45_9BACT</name>
<dbReference type="InterPro" id="IPR008271">
    <property type="entry name" value="Ser/Thr_kinase_AS"/>
</dbReference>
<dbReference type="Proteomes" id="UP000346198">
    <property type="component" value="Unassembled WGS sequence"/>
</dbReference>
<dbReference type="Gene3D" id="3.30.200.20">
    <property type="entry name" value="Phosphorylase Kinase, domain 1"/>
    <property type="match status" value="1"/>
</dbReference>
<keyword evidence="1" id="KW-0808">Transferase</keyword>
<evidence type="ECO:0000313" key="7">
    <source>
        <dbReference type="EMBL" id="VGO19629.1"/>
    </source>
</evidence>
<dbReference type="InterPro" id="IPR011009">
    <property type="entry name" value="Kinase-like_dom_sf"/>
</dbReference>
<dbReference type="SMART" id="SM00220">
    <property type="entry name" value="S_TKc"/>
    <property type="match status" value="1"/>
</dbReference>
<protein>
    <submittedName>
        <fullName evidence="7">Serine/threonine-protein kinase PknD</fullName>
    </submittedName>
</protein>
<dbReference type="EMBL" id="CAAHFH010000001">
    <property type="protein sequence ID" value="VGO19629.1"/>
    <property type="molecule type" value="Genomic_DNA"/>
</dbReference>
<evidence type="ECO:0000256" key="4">
    <source>
        <dbReference type="ARBA" id="ARBA00022840"/>
    </source>
</evidence>
<organism evidence="7 8">
    <name type="scientific">Pontiella sulfatireligans</name>
    <dbReference type="NCBI Taxonomy" id="2750658"/>
    <lineage>
        <taxon>Bacteria</taxon>
        <taxon>Pseudomonadati</taxon>
        <taxon>Kiritimatiellota</taxon>
        <taxon>Kiritimatiellia</taxon>
        <taxon>Kiritimatiellales</taxon>
        <taxon>Pontiellaceae</taxon>
        <taxon>Pontiella</taxon>
    </lineage>
</organism>
<keyword evidence="5" id="KW-0472">Membrane</keyword>
<dbReference type="PANTHER" id="PTHR43289:SF6">
    <property type="entry name" value="SERINE_THREONINE-PROTEIN KINASE NEKL-3"/>
    <property type="match status" value="1"/>
</dbReference>